<dbReference type="InterPro" id="IPR018081">
    <property type="entry name" value="Anaphylatoxin_comp_syst"/>
</dbReference>
<dbReference type="CDD" id="cd00017">
    <property type="entry name" value="ANATO"/>
    <property type="match status" value="1"/>
</dbReference>
<sequence length="70" mass="7872">RDDVNCSSSSRQKRSSTIMEVRGALTNKYGNETLPKQCCLDGMREIPLSYTCERRSEYITDGSACVEAFL</sequence>
<proteinExistence type="predicted"/>
<keyword evidence="3" id="KW-1015">Disulfide bond</keyword>
<evidence type="ECO:0000259" key="4">
    <source>
        <dbReference type="SMART" id="SM00104"/>
    </source>
</evidence>
<feature type="non-terminal residue" evidence="5">
    <location>
        <position position="1"/>
    </location>
</feature>
<accession>A0A1A7WA89</accession>
<keyword evidence="2" id="KW-0964">Secreted</keyword>
<feature type="domain" description="Anaphylatoxin-like" evidence="4">
    <location>
        <begin position="38"/>
        <end position="70"/>
    </location>
</feature>
<reference evidence="5" key="2">
    <citation type="submission" date="2016-06" db="EMBL/GenBank/DDBJ databases">
        <title>The genome of a short-lived fish provides insights into sex chromosome evolution and the genetic control of aging.</title>
        <authorList>
            <person name="Reichwald K."/>
            <person name="Felder M."/>
            <person name="Petzold A."/>
            <person name="Koch P."/>
            <person name="Groth M."/>
            <person name="Platzer M."/>
        </authorList>
    </citation>
    <scope>NUCLEOTIDE SEQUENCE</scope>
    <source>
        <tissue evidence="5">Brain</tissue>
    </source>
</reference>
<organism evidence="5">
    <name type="scientific">Iconisemion striatum</name>
    <dbReference type="NCBI Taxonomy" id="60296"/>
    <lineage>
        <taxon>Eukaryota</taxon>
        <taxon>Metazoa</taxon>
        <taxon>Chordata</taxon>
        <taxon>Craniata</taxon>
        <taxon>Vertebrata</taxon>
        <taxon>Euteleostomi</taxon>
        <taxon>Actinopterygii</taxon>
        <taxon>Neopterygii</taxon>
        <taxon>Teleostei</taxon>
        <taxon>Neoteleostei</taxon>
        <taxon>Acanthomorphata</taxon>
        <taxon>Ovalentaria</taxon>
        <taxon>Atherinomorphae</taxon>
        <taxon>Cyprinodontiformes</taxon>
        <taxon>Nothobranchiidae</taxon>
        <taxon>Iconisemion</taxon>
    </lineage>
</organism>
<dbReference type="SUPFAM" id="SSF47686">
    <property type="entry name" value="Anaphylotoxins (complement system)"/>
    <property type="match status" value="1"/>
</dbReference>
<comment type="subcellular location">
    <subcellularLocation>
        <location evidence="1">Secreted</location>
    </subcellularLocation>
</comment>
<dbReference type="Pfam" id="PF01821">
    <property type="entry name" value="ANATO"/>
    <property type="match status" value="1"/>
</dbReference>
<feature type="non-terminal residue" evidence="5">
    <location>
        <position position="70"/>
    </location>
</feature>
<gene>
    <name evidence="5" type="primary">Nfu_g_1_007235</name>
</gene>
<protein>
    <recommendedName>
        <fullName evidence="4">Anaphylatoxin-like domain-containing protein</fullName>
    </recommendedName>
</protein>
<reference evidence="5" key="1">
    <citation type="submission" date="2016-05" db="EMBL/GenBank/DDBJ databases">
        <authorList>
            <person name="Lavstsen T."/>
            <person name="Jespersen J.S."/>
        </authorList>
    </citation>
    <scope>NUCLEOTIDE SEQUENCE</scope>
    <source>
        <tissue evidence="5">Brain</tissue>
    </source>
</reference>
<dbReference type="Gene3D" id="1.20.91.20">
    <property type="entry name" value="Anaphylotoxins (complement system)"/>
    <property type="match status" value="1"/>
</dbReference>
<name>A0A1A7WA89_9TELE</name>
<dbReference type="GO" id="GO:0005576">
    <property type="term" value="C:extracellular region"/>
    <property type="evidence" value="ECO:0007669"/>
    <property type="project" value="UniProtKB-SubCell"/>
</dbReference>
<evidence type="ECO:0000256" key="1">
    <source>
        <dbReference type="ARBA" id="ARBA00004613"/>
    </source>
</evidence>
<dbReference type="SMART" id="SM00104">
    <property type="entry name" value="ANATO"/>
    <property type="match status" value="1"/>
</dbReference>
<dbReference type="InterPro" id="IPR000020">
    <property type="entry name" value="Anaphylatoxin/fibulin"/>
</dbReference>
<evidence type="ECO:0000256" key="2">
    <source>
        <dbReference type="ARBA" id="ARBA00022525"/>
    </source>
</evidence>
<evidence type="ECO:0000256" key="3">
    <source>
        <dbReference type="ARBA" id="ARBA00023157"/>
    </source>
</evidence>
<dbReference type="AlphaFoldDB" id="A0A1A7WA89"/>
<dbReference type="EMBL" id="HADW01001507">
    <property type="protein sequence ID" value="SBP02907.1"/>
    <property type="molecule type" value="Transcribed_RNA"/>
</dbReference>
<evidence type="ECO:0000313" key="5">
    <source>
        <dbReference type="EMBL" id="SBP02907.1"/>
    </source>
</evidence>